<organism evidence="4 5">
    <name type="scientific">Aurantiacibacter zhengii</name>
    <dbReference type="NCBI Taxonomy" id="2307003"/>
    <lineage>
        <taxon>Bacteria</taxon>
        <taxon>Pseudomonadati</taxon>
        <taxon>Pseudomonadota</taxon>
        <taxon>Alphaproteobacteria</taxon>
        <taxon>Sphingomonadales</taxon>
        <taxon>Erythrobacteraceae</taxon>
        <taxon>Aurantiacibacter</taxon>
    </lineage>
</organism>
<dbReference type="EMBL" id="QXFL01000002">
    <property type="protein sequence ID" value="RIV88099.1"/>
    <property type="molecule type" value="Genomic_DNA"/>
</dbReference>
<dbReference type="InterPro" id="IPR040079">
    <property type="entry name" value="Glutathione_S-Trfase"/>
</dbReference>
<dbReference type="SFLD" id="SFLDS00019">
    <property type="entry name" value="Glutathione_Transferase_(cytos"/>
    <property type="match status" value="1"/>
</dbReference>
<dbReference type="Gene3D" id="1.20.1050.10">
    <property type="match status" value="1"/>
</dbReference>
<dbReference type="SUPFAM" id="SSF52833">
    <property type="entry name" value="Thioredoxin-like"/>
    <property type="match status" value="1"/>
</dbReference>
<dbReference type="RefSeq" id="WP_119586147.1">
    <property type="nucleotide sequence ID" value="NZ_CAWODQ010000012.1"/>
</dbReference>
<dbReference type="PANTHER" id="PTHR44051:SF19">
    <property type="entry name" value="DISULFIDE-BOND OXIDOREDUCTASE YFCG"/>
    <property type="match status" value="1"/>
</dbReference>
<sequence length="244" mass="27504">MSINQSDEKLILHYVRTSNGQKIAILLEEAGIDYETVEYDIFAGDHLIPAFREINPNQRLPALVDPAPVGGGGQALVLAETGAMLLYLSEKSGKFLSPDIYRKMEAVQWLAWQISGLGPMLGQAYHFARYAPGGQKYAVDRYAREARRLLSVMEARLADRKYLAVEYSIADMACWPWLQNVANIGIDRAEYPQVQQWFETIRSRPAVQHVLNADELAVPSGYTQKRMQLTPNQWSNLFGRTIAT</sequence>
<dbReference type="InterPro" id="IPR036282">
    <property type="entry name" value="Glutathione-S-Trfase_C_sf"/>
</dbReference>
<dbReference type="Proteomes" id="UP000286576">
    <property type="component" value="Unassembled WGS sequence"/>
</dbReference>
<protein>
    <submittedName>
        <fullName evidence="4">Thiol:disulfide oxidoreductase</fullName>
    </submittedName>
</protein>
<dbReference type="InterPro" id="IPR010987">
    <property type="entry name" value="Glutathione-S-Trfase_C-like"/>
</dbReference>
<feature type="domain" description="GST C-terminal" evidence="3">
    <location>
        <begin position="99"/>
        <end position="220"/>
    </location>
</feature>
<dbReference type="InterPro" id="IPR004046">
    <property type="entry name" value="GST_C"/>
</dbReference>
<dbReference type="InterPro" id="IPR036249">
    <property type="entry name" value="Thioredoxin-like_sf"/>
</dbReference>
<proteinExistence type="inferred from homology"/>
<evidence type="ECO:0000259" key="3">
    <source>
        <dbReference type="PROSITE" id="PS50405"/>
    </source>
</evidence>
<evidence type="ECO:0000313" key="4">
    <source>
        <dbReference type="EMBL" id="RIV88099.1"/>
    </source>
</evidence>
<evidence type="ECO:0000259" key="2">
    <source>
        <dbReference type="PROSITE" id="PS50404"/>
    </source>
</evidence>
<dbReference type="PROSITE" id="PS50404">
    <property type="entry name" value="GST_NTER"/>
    <property type="match status" value="1"/>
</dbReference>
<dbReference type="Pfam" id="PF02798">
    <property type="entry name" value="GST_N"/>
    <property type="match status" value="1"/>
</dbReference>
<name>A0A418NVR9_9SPHN</name>
<dbReference type="AlphaFoldDB" id="A0A418NVR9"/>
<dbReference type="SUPFAM" id="SSF47616">
    <property type="entry name" value="GST C-terminal domain-like"/>
    <property type="match status" value="1"/>
</dbReference>
<dbReference type="SFLD" id="SFLDG00358">
    <property type="entry name" value="Main_(cytGST)"/>
    <property type="match status" value="1"/>
</dbReference>
<dbReference type="InterPro" id="IPR004045">
    <property type="entry name" value="Glutathione_S-Trfase_N"/>
</dbReference>
<reference evidence="4 5" key="1">
    <citation type="submission" date="2018-08" db="EMBL/GenBank/DDBJ databases">
        <title>Erythrobacter zhengii sp.nov., a bacterium isolated from deep-sea sediment.</title>
        <authorList>
            <person name="Fang C."/>
            <person name="Wu Y.-H."/>
            <person name="Sun C."/>
            <person name="Wang H."/>
            <person name="Cheng H."/>
            <person name="Meng F.-X."/>
            <person name="Wang C.-S."/>
            <person name="Xu X.-W."/>
        </authorList>
    </citation>
    <scope>NUCLEOTIDE SEQUENCE [LARGE SCALE GENOMIC DNA]</scope>
    <source>
        <strain evidence="4 5">V18</strain>
    </source>
</reference>
<dbReference type="SFLD" id="SFLDG01151">
    <property type="entry name" value="Main.2:_Nu-like"/>
    <property type="match status" value="1"/>
</dbReference>
<gene>
    <name evidence="4" type="ORF">D2V07_06700</name>
</gene>
<accession>A0A418NVR9</accession>
<dbReference type="Gene3D" id="3.40.30.10">
    <property type="entry name" value="Glutaredoxin"/>
    <property type="match status" value="1"/>
</dbReference>
<dbReference type="PROSITE" id="PS50405">
    <property type="entry name" value="GST_CTER"/>
    <property type="match status" value="1"/>
</dbReference>
<evidence type="ECO:0000256" key="1">
    <source>
        <dbReference type="RuleBase" id="RU003494"/>
    </source>
</evidence>
<dbReference type="CDD" id="cd03048">
    <property type="entry name" value="GST_N_Ure2p_like"/>
    <property type="match status" value="1"/>
</dbReference>
<keyword evidence="5" id="KW-1185">Reference proteome</keyword>
<dbReference type="Pfam" id="PF00043">
    <property type="entry name" value="GST_C"/>
    <property type="match status" value="1"/>
</dbReference>
<feature type="domain" description="GST N-terminal" evidence="2">
    <location>
        <begin position="7"/>
        <end position="96"/>
    </location>
</feature>
<dbReference type="PANTHER" id="PTHR44051">
    <property type="entry name" value="GLUTATHIONE S-TRANSFERASE-RELATED"/>
    <property type="match status" value="1"/>
</dbReference>
<comment type="similarity">
    <text evidence="1">Belongs to the GST superfamily.</text>
</comment>
<comment type="caution">
    <text evidence="4">The sequence shown here is derived from an EMBL/GenBank/DDBJ whole genome shotgun (WGS) entry which is preliminary data.</text>
</comment>
<evidence type="ECO:0000313" key="5">
    <source>
        <dbReference type="Proteomes" id="UP000286576"/>
    </source>
</evidence>
<dbReference type="OrthoDB" id="9803562at2"/>